<reference evidence="1" key="2">
    <citation type="submission" date="2022-05" db="EMBL/GenBank/DDBJ databases">
        <authorList>
            <person name="Kim J.-S."/>
            <person name="Lee K."/>
            <person name="Suh M."/>
            <person name="Eom M."/>
            <person name="Kim J.-S."/>
            <person name="Kim D.-S."/>
            <person name="Ko S.-H."/>
            <person name="Shin Y."/>
            <person name="Lee J.-S."/>
        </authorList>
    </citation>
    <scope>NUCLEOTIDE SEQUENCE</scope>
    <source>
        <strain evidence="1">N237</strain>
    </source>
</reference>
<name>A0ABY4R058_9ACTN</name>
<accession>A0ABY4R058</accession>
<dbReference type="RefSeq" id="WP_249773164.1">
    <property type="nucleotide sequence ID" value="NZ_CP097332.1"/>
</dbReference>
<protein>
    <recommendedName>
        <fullName evidence="3">DUF2236 domain-containing protein</fullName>
    </recommendedName>
</protein>
<gene>
    <name evidence="1" type="ORF">M6D93_04505</name>
</gene>
<dbReference type="Proteomes" id="UP001056336">
    <property type="component" value="Chromosome"/>
</dbReference>
<evidence type="ECO:0000313" key="1">
    <source>
        <dbReference type="EMBL" id="UQX89268.1"/>
    </source>
</evidence>
<keyword evidence="2" id="KW-1185">Reference proteome</keyword>
<evidence type="ECO:0000313" key="2">
    <source>
        <dbReference type="Proteomes" id="UP001056336"/>
    </source>
</evidence>
<sequence>MDSLTIASPLEWSALGARGLGVIVDPVIFRMGQIFLKGRAAAGALAEQQSAAITDDLASLVTFFDLLVLHEQLPAFNYTSTFDIGLNFDQSLGALLNQDRQVIVPVDVQWQAYSSTKAAAIGQFRRQLANGPFLPAGTAQDILNGIKQIEYEWEPNLEGLQNDLPDPEQVRLAQFMVGVLVFAGYAQQSGVPHVLSPRRSRLVAAAGLGDGRADDQAEAAIYQELARRFRLAGDGWRDQQLPWTPSFLPYLLSRLNPLRDGPDVLLSRALDLRDSPAVARYRRLRAAALSGSGDDSAAARQELTAAADSVAKALDSDRGELEMTRYLAVDLLPKAVGVVAGAMAGGLAAGPPGAIAGGLAGIVGEESLKPIHKRLFGWVLDQLPFHSARKLLTRAVTSDAATAGKLAATMQIVWETGPRSAT</sequence>
<organism evidence="1 2">
    <name type="scientific">Jatrophihabitans telluris</name>
    <dbReference type="NCBI Taxonomy" id="2038343"/>
    <lineage>
        <taxon>Bacteria</taxon>
        <taxon>Bacillati</taxon>
        <taxon>Actinomycetota</taxon>
        <taxon>Actinomycetes</taxon>
        <taxon>Jatrophihabitantales</taxon>
        <taxon>Jatrophihabitantaceae</taxon>
        <taxon>Jatrophihabitans</taxon>
    </lineage>
</organism>
<reference evidence="1" key="1">
    <citation type="journal article" date="2018" name="Int. J. Syst. Evol. Microbiol.">
        <title>Jatrophihabitans telluris sp. nov., isolated from sediment soil of lava forest wetlands and the emended description of the genus Jatrophihabitans.</title>
        <authorList>
            <person name="Lee K.C."/>
            <person name="Suh M.K."/>
            <person name="Eom M.K."/>
            <person name="Kim K.K."/>
            <person name="Kim J.S."/>
            <person name="Kim D.S."/>
            <person name="Ko S.H."/>
            <person name="Shin Y.K."/>
            <person name="Lee J.S."/>
        </authorList>
    </citation>
    <scope>NUCLEOTIDE SEQUENCE</scope>
    <source>
        <strain evidence="1">N237</strain>
    </source>
</reference>
<dbReference type="EMBL" id="CP097332">
    <property type="protein sequence ID" value="UQX89268.1"/>
    <property type="molecule type" value="Genomic_DNA"/>
</dbReference>
<proteinExistence type="predicted"/>
<evidence type="ECO:0008006" key="3">
    <source>
        <dbReference type="Google" id="ProtNLM"/>
    </source>
</evidence>